<dbReference type="Gene3D" id="2.60.40.4150">
    <property type="entry name" value="Type VI secretion system, lipoprotein SciN"/>
    <property type="match status" value="1"/>
</dbReference>
<proteinExistence type="predicted"/>
<dbReference type="InterPro" id="IPR017734">
    <property type="entry name" value="T6SS_SciN"/>
</dbReference>
<protein>
    <submittedName>
        <fullName evidence="1">Type VI secretion system lipoprotein TssJ</fullName>
    </submittedName>
</protein>
<dbReference type="AlphaFoldDB" id="A0A2V4E3Q7"/>
<dbReference type="OrthoDB" id="8655355at2"/>
<keyword evidence="2" id="KW-1185">Reference proteome</keyword>
<dbReference type="EMBL" id="QGLR01000009">
    <property type="protein sequence ID" value="PXZ07183.1"/>
    <property type="molecule type" value="Genomic_DNA"/>
</dbReference>
<name>A0A2V4E3Q7_9GAMM</name>
<dbReference type="Pfam" id="PF12790">
    <property type="entry name" value="T6SS-SciN"/>
    <property type="match status" value="1"/>
</dbReference>
<comment type="caution">
    <text evidence="1">The sequence shown here is derived from an EMBL/GenBank/DDBJ whole genome shotgun (WGS) entry which is preliminary data.</text>
</comment>
<reference evidence="1 2" key="1">
    <citation type="submission" date="2018-05" db="EMBL/GenBank/DDBJ databases">
        <title>Reference genomes for bee gut microbiota database.</title>
        <authorList>
            <person name="Ellegaard K.M."/>
        </authorList>
    </citation>
    <scope>NUCLEOTIDE SEQUENCE [LARGE SCALE GENOMIC DNA]</scope>
    <source>
        <strain evidence="1 2">ESL0182</strain>
    </source>
</reference>
<organism evidence="1 2">
    <name type="scientific">Gilliamella apicola</name>
    <dbReference type="NCBI Taxonomy" id="1196095"/>
    <lineage>
        <taxon>Bacteria</taxon>
        <taxon>Pseudomonadati</taxon>
        <taxon>Pseudomonadota</taxon>
        <taxon>Gammaproteobacteria</taxon>
        <taxon>Orbales</taxon>
        <taxon>Orbaceae</taxon>
        <taxon>Gilliamella</taxon>
    </lineage>
</organism>
<keyword evidence="1" id="KW-0449">Lipoprotein</keyword>
<dbReference type="InterPro" id="IPR038706">
    <property type="entry name" value="Type_VI_SciN-like_sf"/>
</dbReference>
<gene>
    <name evidence="1" type="primary">tssJ</name>
    <name evidence="1" type="ORF">DKK70_04820</name>
</gene>
<accession>A0A2V4E3Q7</accession>
<evidence type="ECO:0000313" key="1">
    <source>
        <dbReference type="EMBL" id="PXZ07183.1"/>
    </source>
</evidence>
<evidence type="ECO:0000313" key="2">
    <source>
        <dbReference type="Proteomes" id="UP000247932"/>
    </source>
</evidence>
<dbReference type="PANTHER" id="PTHR37625">
    <property type="entry name" value="OUTER MEMBRANE LIPOPROTEIN-RELATED"/>
    <property type="match status" value="1"/>
</dbReference>
<dbReference type="PANTHER" id="PTHR37625:SF5">
    <property type="entry name" value="LIPOPROTEIN"/>
    <property type="match status" value="1"/>
</dbReference>
<dbReference type="Proteomes" id="UP000247932">
    <property type="component" value="Unassembled WGS sequence"/>
</dbReference>
<dbReference type="NCBIfam" id="TIGR03352">
    <property type="entry name" value="VI_chp_3"/>
    <property type="match status" value="1"/>
</dbReference>
<sequence length="194" mass="22197">MSKSMIDNCDYLIRSNKEMCNRLLRFSFLVLISLTLFGCETSKKIYEVISDPNIPVGYPSDNPTELVLTFLSDDNINENLDGDATPIEIQVIYLNEDSYFLSVDYDQVLINGPEKTFSKNYVDHQDYIISPDQYKVLPPLKLDSKTRFVGVIAHYADINESYWADIVDVEAVGKKTTLIIHIKADEVLIKKEEK</sequence>